<keyword evidence="6" id="KW-0479">Metal-binding</keyword>
<dbReference type="EC" id="2.10.1.1" evidence="6"/>
<reference evidence="8 9" key="1">
    <citation type="submission" date="2024-06" db="EMBL/GenBank/DDBJ databases">
        <title>Genomic Encyclopedia of Type Strains, Phase IV (KMG-IV): sequencing the most valuable type-strain genomes for metagenomic binning, comparative biology and taxonomic classification.</title>
        <authorList>
            <person name="Goeker M."/>
        </authorList>
    </citation>
    <scope>NUCLEOTIDE SEQUENCE [LARGE SCALE GENOMIC DNA]</scope>
    <source>
        <strain evidence="8 9">DSM 29780</strain>
    </source>
</reference>
<dbReference type="Gene3D" id="2.170.190.11">
    <property type="entry name" value="Molybdopterin biosynthesis moea protein, domain 3"/>
    <property type="match status" value="1"/>
</dbReference>
<protein>
    <recommendedName>
        <fullName evidence="6">Molybdopterin molybdenumtransferase</fullName>
        <ecNumber evidence="6">2.10.1.1</ecNumber>
    </recommendedName>
</protein>
<gene>
    <name evidence="8" type="ORF">ABID16_001012</name>
</gene>
<dbReference type="SUPFAM" id="SSF63867">
    <property type="entry name" value="MoeA C-terminal domain-like"/>
    <property type="match status" value="1"/>
</dbReference>
<dbReference type="InterPro" id="IPR005111">
    <property type="entry name" value="MoeA_C_domain_IV"/>
</dbReference>
<evidence type="ECO:0000256" key="6">
    <source>
        <dbReference type="RuleBase" id="RU365090"/>
    </source>
</evidence>
<organism evidence="8 9">
    <name type="scientific">Rhizobium aquaticum</name>
    <dbReference type="NCBI Taxonomy" id="1549636"/>
    <lineage>
        <taxon>Bacteria</taxon>
        <taxon>Pseudomonadati</taxon>
        <taxon>Pseudomonadota</taxon>
        <taxon>Alphaproteobacteria</taxon>
        <taxon>Hyphomicrobiales</taxon>
        <taxon>Rhizobiaceae</taxon>
        <taxon>Rhizobium/Agrobacterium group</taxon>
        <taxon>Rhizobium</taxon>
    </lineage>
</organism>
<comment type="caution">
    <text evidence="8">The sequence shown here is derived from an EMBL/GenBank/DDBJ whole genome shotgun (WGS) entry which is preliminary data.</text>
</comment>
<dbReference type="EMBL" id="JBEPMB010000001">
    <property type="protein sequence ID" value="MET3612707.1"/>
    <property type="molecule type" value="Genomic_DNA"/>
</dbReference>
<dbReference type="PANTHER" id="PTHR10192">
    <property type="entry name" value="MOLYBDOPTERIN BIOSYNTHESIS PROTEIN"/>
    <property type="match status" value="1"/>
</dbReference>
<dbReference type="InterPro" id="IPR005110">
    <property type="entry name" value="MoeA_linker/N"/>
</dbReference>
<dbReference type="SMART" id="SM00852">
    <property type="entry name" value="MoCF_biosynth"/>
    <property type="match status" value="1"/>
</dbReference>
<comment type="catalytic activity">
    <reaction evidence="5">
        <text>adenylyl-molybdopterin + molybdate = Mo-molybdopterin + AMP + H(+)</text>
        <dbReference type="Rhea" id="RHEA:35047"/>
        <dbReference type="ChEBI" id="CHEBI:15378"/>
        <dbReference type="ChEBI" id="CHEBI:36264"/>
        <dbReference type="ChEBI" id="CHEBI:62727"/>
        <dbReference type="ChEBI" id="CHEBI:71302"/>
        <dbReference type="ChEBI" id="CHEBI:456215"/>
        <dbReference type="EC" id="2.10.1.1"/>
    </reaction>
</comment>
<keyword evidence="6 8" id="KW-0808">Transferase</keyword>
<dbReference type="SUPFAM" id="SSF53218">
    <property type="entry name" value="Molybdenum cofactor biosynthesis proteins"/>
    <property type="match status" value="1"/>
</dbReference>
<comment type="pathway">
    <text evidence="2 6">Cofactor biosynthesis; molybdopterin biosynthesis.</text>
</comment>
<dbReference type="GO" id="GO:0061599">
    <property type="term" value="F:molybdopterin molybdotransferase activity"/>
    <property type="evidence" value="ECO:0007669"/>
    <property type="project" value="UniProtKB-EC"/>
</dbReference>
<dbReference type="RefSeq" id="WP_354555258.1">
    <property type="nucleotide sequence ID" value="NZ_JBEPMB010000001.1"/>
</dbReference>
<dbReference type="Proteomes" id="UP001549047">
    <property type="component" value="Unassembled WGS sequence"/>
</dbReference>
<sequence>MTLLPVDAALIRLLALAKPVTESETLPLDGCAGRVLASDLAAKLTQPPFDSSAMDGYAIRTADAHADARLKLIGESAAGHAFDGTISPGETVRIFTGAPVPKGADAVLLQEDAVRHNDGTIGMTFFPEPRRHIRPRGQDFREGETVLKAGSVMTPTRLMVAAAMDHSSLSVRRRARVGLLATGDELVRPGEPRAASQIIASNTFAVATLARDCSADVTDFGIARDTMDDLTGKIAAARATGLDVLVTLGGASVGDHDLVQRALKNAGMQLDFWQIAMRPGKPLMVGSLGDMIVIGLPGNPVSSMVCSLLFLEPLLARLAGQPAPKREAEVIVAKALGENDKRRDHLRARLSRDPQGRLVAEPFEKQDSSMMNVLAQAGCLVIREPFALPMAAGETARAILLRDPETP</sequence>
<dbReference type="Pfam" id="PF03454">
    <property type="entry name" value="MoeA_C"/>
    <property type="match status" value="1"/>
</dbReference>
<dbReference type="Pfam" id="PF03453">
    <property type="entry name" value="MoeA_N"/>
    <property type="match status" value="1"/>
</dbReference>
<dbReference type="Gene3D" id="2.40.340.10">
    <property type="entry name" value="MoeA, C-terminal, domain IV"/>
    <property type="match status" value="1"/>
</dbReference>
<evidence type="ECO:0000256" key="1">
    <source>
        <dbReference type="ARBA" id="ARBA00002901"/>
    </source>
</evidence>
<dbReference type="InterPro" id="IPR008284">
    <property type="entry name" value="MoCF_biosynth_CS"/>
</dbReference>
<comment type="function">
    <text evidence="1 6">Catalyzes the insertion of molybdate into adenylated molybdopterin with the concomitant release of AMP.</text>
</comment>
<dbReference type="PANTHER" id="PTHR10192:SF5">
    <property type="entry name" value="GEPHYRIN"/>
    <property type="match status" value="1"/>
</dbReference>
<accession>A0ABV2IW46</accession>
<evidence type="ECO:0000256" key="4">
    <source>
        <dbReference type="ARBA" id="ARBA00023150"/>
    </source>
</evidence>
<keyword evidence="6" id="KW-0460">Magnesium</keyword>
<keyword evidence="6" id="KW-0500">Molybdenum</keyword>
<proteinExistence type="inferred from homology"/>
<dbReference type="InterPro" id="IPR001453">
    <property type="entry name" value="MoaB/Mog_dom"/>
</dbReference>
<keyword evidence="9" id="KW-1185">Reference proteome</keyword>
<evidence type="ECO:0000313" key="8">
    <source>
        <dbReference type="EMBL" id="MET3612707.1"/>
    </source>
</evidence>
<evidence type="ECO:0000313" key="9">
    <source>
        <dbReference type="Proteomes" id="UP001549047"/>
    </source>
</evidence>
<name>A0ABV2IW46_9HYPH</name>
<evidence type="ECO:0000259" key="7">
    <source>
        <dbReference type="SMART" id="SM00852"/>
    </source>
</evidence>
<dbReference type="PROSITE" id="PS01079">
    <property type="entry name" value="MOCF_BIOSYNTHESIS_2"/>
    <property type="match status" value="1"/>
</dbReference>
<dbReference type="InterPro" id="IPR038987">
    <property type="entry name" value="MoeA-like"/>
</dbReference>
<evidence type="ECO:0000256" key="3">
    <source>
        <dbReference type="ARBA" id="ARBA00010763"/>
    </source>
</evidence>
<dbReference type="NCBIfam" id="NF045515">
    <property type="entry name" value="Glp_gephyrin"/>
    <property type="match status" value="1"/>
</dbReference>
<dbReference type="CDD" id="cd00887">
    <property type="entry name" value="MoeA"/>
    <property type="match status" value="1"/>
</dbReference>
<dbReference type="InterPro" id="IPR036135">
    <property type="entry name" value="MoeA_linker/N_sf"/>
</dbReference>
<dbReference type="InterPro" id="IPR036688">
    <property type="entry name" value="MoeA_C_domain_IV_sf"/>
</dbReference>
<feature type="domain" description="MoaB/Mog" evidence="7">
    <location>
        <begin position="178"/>
        <end position="317"/>
    </location>
</feature>
<dbReference type="InterPro" id="IPR036425">
    <property type="entry name" value="MoaB/Mog-like_dom_sf"/>
</dbReference>
<dbReference type="SUPFAM" id="SSF63882">
    <property type="entry name" value="MoeA N-terminal region -like"/>
    <property type="match status" value="1"/>
</dbReference>
<evidence type="ECO:0000256" key="5">
    <source>
        <dbReference type="ARBA" id="ARBA00047317"/>
    </source>
</evidence>
<dbReference type="Pfam" id="PF00994">
    <property type="entry name" value="MoCF_biosynth"/>
    <property type="match status" value="1"/>
</dbReference>
<evidence type="ECO:0000256" key="2">
    <source>
        <dbReference type="ARBA" id="ARBA00005046"/>
    </source>
</evidence>
<comment type="similarity">
    <text evidence="3 6">Belongs to the MoeA family.</text>
</comment>
<dbReference type="Gene3D" id="3.40.980.10">
    <property type="entry name" value="MoaB/Mog-like domain"/>
    <property type="match status" value="1"/>
</dbReference>
<keyword evidence="4 6" id="KW-0501">Molybdenum cofactor biosynthesis</keyword>
<dbReference type="Gene3D" id="3.90.105.10">
    <property type="entry name" value="Molybdopterin biosynthesis moea protein, domain 2"/>
    <property type="match status" value="1"/>
</dbReference>
<comment type="cofactor">
    <cofactor evidence="6">
        <name>Mg(2+)</name>
        <dbReference type="ChEBI" id="CHEBI:18420"/>
    </cofactor>
</comment>